<dbReference type="Pfam" id="PF03129">
    <property type="entry name" value="HGTP_anticodon"/>
    <property type="match status" value="1"/>
</dbReference>
<accession>A0A381P3M9</accession>
<dbReference type="HAMAP" id="MF_00127">
    <property type="entry name" value="His_tRNA_synth"/>
    <property type="match status" value="1"/>
</dbReference>
<dbReference type="PROSITE" id="PS50862">
    <property type="entry name" value="AA_TRNA_LIGASE_II"/>
    <property type="match status" value="1"/>
</dbReference>
<sequence length="427" mass="47279">MANSVFPRLPGFRDFPPEEFALRTHICEAWRRVAHRYGFLEYDGPPLEPIELYVQKSGDEIVNQLYSFTDKGDREVSLRPEMTPSLARILGARSRGMSKPIRWFSLPQLFRYERQQRGRLKEHFQWNVDLIGEAGLAADAEILAVAIDGLRELGLTSEDFVARVSDRGLVQILLEVLGVPEGAVAGTLAIADKLGRTPEAAVREKLVTDVGFSDDLAKQVLAVFLAPSLEDIDAQLLSDSRVSERITSFREFVARLGTMGLGEYVEVDLKIVRGLAYYTGVVFELFDRKGELRAICGGGRYDRLLELVGGEPLPATGFGMGDVVLGELLSDRGLVPTFQRELDYFVVVVSAQERPEALRIAQALRESGKSVAYSLRDQSLLKQMKVAAREGASVVLIIGPGELERGCFIARDMTSGEEQEVVLSDLV</sequence>
<dbReference type="InterPro" id="IPR045864">
    <property type="entry name" value="aa-tRNA-synth_II/BPL/LPL"/>
</dbReference>
<dbReference type="SUPFAM" id="SSF52954">
    <property type="entry name" value="Class II aaRS ABD-related"/>
    <property type="match status" value="1"/>
</dbReference>
<dbReference type="GO" id="GO:0006427">
    <property type="term" value="P:histidyl-tRNA aminoacylation"/>
    <property type="evidence" value="ECO:0007669"/>
    <property type="project" value="InterPro"/>
</dbReference>
<reference evidence="7" key="1">
    <citation type="submission" date="2018-05" db="EMBL/GenBank/DDBJ databases">
        <authorList>
            <person name="Lanie J.A."/>
            <person name="Ng W.-L."/>
            <person name="Kazmierczak K.M."/>
            <person name="Andrzejewski T.M."/>
            <person name="Davidsen T.M."/>
            <person name="Wayne K.J."/>
            <person name="Tettelin H."/>
            <person name="Glass J.I."/>
            <person name="Rusch D."/>
            <person name="Podicherti R."/>
            <person name="Tsui H.-C.T."/>
            <person name="Winkler M.E."/>
        </authorList>
    </citation>
    <scope>NUCLEOTIDE SEQUENCE</scope>
</reference>
<comment type="similarity">
    <text evidence="1">Belongs to the class-II aminoacyl-tRNA synthetase family.</text>
</comment>
<dbReference type="EC" id="6.1.1.21" evidence="2"/>
<dbReference type="InterPro" id="IPR036621">
    <property type="entry name" value="Anticodon-bd_dom_sf"/>
</dbReference>
<evidence type="ECO:0000259" key="6">
    <source>
        <dbReference type="PROSITE" id="PS50862"/>
    </source>
</evidence>
<evidence type="ECO:0000256" key="3">
    <source>
        <dbReference type="ARBA" id="ARBA00022741"/>
    </source>
</evidence>
<dbReference type="NCBIfam" id="TIGR00442">
    <property type="entry name" value="hisS"/>
    <property type="match status" value="1"/>
</dbReference>
<dbReference type="PIRSF" id="PIRSF001549">
    <property type="entry name" value="His-tRNA_synth"/>
    <property type="match status" value="1"/>
</dbReference>
<dbReference type="InterPro" id="IPR006195">
    <property type="entry name" value="aa-tRNA-synth_II"/>
</dbReference>
<dbReference type="InterPro" id="IPR041715">
    <property type="entry name" value="HisRS-like_core"/>
</dbReference>
<dbReference type="GO" id="GO:0005737">
    <property type="term" value="C:cytoplasm"/>
    <property type="evidence" value="ECO:0007669"/>
    <property type="project" value="InterPro"/>
</dbReference>
<dbReference type="CDD" id="cd00773">
    <property type="entry name" value="HisRS-like_core"/>
    <property type="match status" value="1"/>
</dbReference>
<name>A0A381P3M9_9ZZZZ</name>
<dbReference type="EMBL" id="UINC01000810">
    <property type="protein sequence ID" value="SUZ61521.1"/>
    <property type="molecule type" value="Genomic_DNA"/>
</dbReference>
<dbReference type="AlphaFoldDB" id="A0A381P3M9"/>
<dbReference type="Gene3D" id="3.40.50.800">
    <property type="entry name" value="Anticodon-binding domain"/>
    <property type="match status" value="1"/>
</dbReference>
<dbReference type="PANTHER" id="PTHR43707:SF1">
    <property type="entry name" value="HISTIDINE--TRNA LIGASE, MITOCHONDRIAL-RELATED"/>
    <property type="match status" value="1"/>
</dbReference>
<comment type="catalytic activity">
    <reaction evidence="5">
        <text>tRNA(His) + L-histidine + ATP = L-histidyl-tRNA(His) + AMP + diphosphate + H(+)</text>
        <dbReference type="Rhea" id="RHEA:17313"/>
        <dbReference type="Rhea" id="RHEA-COMP:9665"/>
        <dbReference type="Rhea" id="RHEA-COMP:9689"/>
        <dbReference type="ChEBI" id="CHEBI:15378"/>
        <dbReference type="ChEBI" id="CHEBI:30616"/>
        <dbReference type="ChEBI" id="CHEBI:33019"/>
        <dbReference type="ChEBI" id="CHEBI:57595"/>
        <dbReference type="ChEBI" id="CHEBI:78442"/>
        <dbReference type="ChEBI" id="CHEBI:78527"/>
        <dbReference type="ChEBI" id="CHEBI:456215"/>
        <dbReference type="EC" id="6.1.1.21"/>
    </reaction>
</comment>
<dbReference type="InterPro" id="IPR015807">
    <property type="entry name" value="His-tRNA-ligase"/>
</dbReference>
<dbReference type="Gene3D" id="3.30.930.10">
    <property type="entry name" value="Bira Bifunctional Protein, Domain 2"/>
    <property type="match status" value="1"/>
</dbReference>
<dbReference type="SUPFAM" id="SSF55681">
    <property type="entry name" value="Class II aaRS and biotin synthetases"/>
    <property type="match status" value="1"/>
</dbReference>
<dbReference type="InterPro" id="IPR004516">
    <property type="entry name" value="HisRS/HisZ"/>
</dbReference>
<evidence type="ECO:0000256" key="2">
    <source>
        <dbReference type="ARBA" id="ARBA00012815"/>
    </source>
</evidence>
<dbReference type="PANTHER" id="PTHR43707">
    <property type="entry name" value="HISTIDYL-TRNA SYNTHETASE"/>
    <property type="match status" value="1"/>
</dbReference>
<organism evidence="7">
    <name type="scientific">marine metagenome</name>
    <dbReference type="NCBI Taxonomy" id="408172"/>
    <lineage>
        <taxon>unclassified sequences</taxon>
        <taxon>metagenomes</taxon>
        <taxon>ecological metagenomes</taxon>
    </lineage>
</organism>
<evidence type="ECO:0000313" key="7">
    <source>
        <dbReference type="EMBL" id="SUZ61521.1"/>
    </source>
</evidence>
<evidence type="ECO:0000256" key="4">
    <source>
        <dbReference type="ARBA" id="ARBA00030619"/>
    </source>
</evidence>
<gene>
    <name evidence="7" type="ORF">METZ01_LOCUS14375</name>
</gene>
<proteinExistence type="inferred from homology"/>
<dbReference type="Pfam" id="PF13393">
    <property type="entry name" value="tRNA-synt_His"/>
    <property type="match status" value="1"/>
</dbReference>
<evidence type="ECO:0000256" key="5">
    <source>
        <dbReference type="ARBA" id="ARBA00047639"/>
    </source>
</evidence>
<evidence type="ECO:0000256" key="1">
    <source>
        <dbReference type="ARBA" id="ARBA00008226"/>
    </source>
</evidence>
<protein>
    <recommendedName>
        <fullName evidence="2">histidine--tRNA ligase</fullName>
        <ecNumber evidence="2">6.1.1.21</ecNumber>
    </recommendedName>
    <alternativeName>
        <fullName evidence="4">Histidyl-tRNA synthetase</fullName>
    </alternativeName>
</protein>
<dbReference type="GO" id="GO:0005524">
    <property type="term" value="F:ATP binding"/>
    <property type="evidence" value="ECO:0007669"/>
    <property type="project" value="InterPro"/>
</dbReference>
<feature type="domain" description="Aminoacyl-transfer RNA synthetases class-II family profile" evidence="6">
    <location>
        <begin position="20"/>
        <end position="336"/>
    </location>
</feature>
<dbReference type="InterPro" id="IPR004154">
    <property type="entry name" value="Anticodon-bd"/>
</dbReference>
<dbReference type="GO" id="GO:0004821">
    <property type="term" value="F:histidine-tRNA ligase activity"/>
    <property type="evidence" value="ECO:0007669"/>
    <property type="project" value="UniProtKB-EC"/>
</dbReference>
<keyword evidence="3" id="KW-0547">Nucleotide-binding</keyword>